<organism evidence="11 12">
    <name type="scientific">Paralvinella palmiformis</name>
    <dbReference type="NCBI Taxonomy" id="53620"/>
    <lineage>
        <taxon>Eukaryota</taxon>
        <taxon>Metazoa</taxon>
        <taxon>Spiralia</taxon>
        <taxon>Lophotrochozoa</taxon>
        <taxon>Annelida</taxon>
        <taxon>Polychaeta</taxon>
        <taxon>Sedentaria</taxon>
        <taxon>Canalipalpata</taxon>
        <taxon>Terebellida</taxon>
        <taxon>Terebelliformia</taxon>
        <taxon>Alvinellidae</taxon>
        <taxon>Paralvinella</taxon>
    </lineage>
</organism>
<feature type="transmembrane region" description="Helical" evidence="9">
    <location>
        <begin position="1127"/>
        <end position="1146"/>
    </location>
</feature>
<feature type="transmembrane region" description="Helical" evidence="9">
    <location>
        <begin position="739"/>
        <end position="764"/>
    </location>
</feature>
<protein>
    <recommendedName>
        <fullName evidence="10">PLAT domain-containing protein</fullName>
    </recommendedName>
</protein>
<keyword evidence="12" id="KW-1185">Reference proteome</keyword>
<evidence type="ECO:0000256" key="7">
    <source>
        <dbReference type="PROSITE-ProRule" id="PRU00152"/>
    </source>
</evidence>
<reference evidence="11" key="1">
    <citation type="journal article" date="2023" name="Mol. Biol. Evol.">
        <title>Third-Generation Sequencing Reveals the Adaptive Role of the Epigenome in Three Deep-Sea Polychaetes.</title>
        <authorList>
            <person name="Perez M."/>
            <person name="Aroh O."/>
            <person name="Sun Y."/>
            <person name="Lan Y."/>
            <person name="Juniper S.K."/>
            <person name="Young C.R."/>
            <person name="Angers B."/>
            <person name="Qian P.Y."/>
        </authorList>
    </citation>
    <scope>NUCLEOTIDE SEQUENCE</scope>
    <source>
        <strain evidence="11">P08H-3</strain>
    </source>
</reference>
<evidence type="ECO:0000256" key="5">
    <source>
        <dbReference type="ARBA" id="ARBA00022989"/>
    </source>
</evidence>
<evidence type="ECO:0000313" key="11">
    <source>
        <dbReference type="EMBL" id="KAK2159449.1"/>
    </source>
</evidence>
<dbReference type="SUPFAM" id="SSF49723">
    <property type="entry name" value="Lipase/lipooxygenase domain (PLAT/LH2 domain)"/>
    <property type="match status" value="1"/>
</dbReference>
<evidence type="ECO:0000256" key="9">
    <source>
        <dbReference type="SAM" id="Phobius"/>
    </source>
</evidence>
<feature type="transmembrane region" description="Helical" evidence="9">
    <location>
        <begin position="174"/>
        <end position="194"/>
    </location>
</feature>
<keyword evidence="6 9" id="KW-0472">Membrane</keyword>
<comment type="caution">
    <text evidence="7">Lacks conserved residue(s) required for the propagation of feature annotation.</text>
</comment>
<evidence type="ECO:0000256" key="4">
    <source>
        <dbReference type="ARBA" id="ARBA00022737"/>
    </source>
</evidence>
<feature type="transmembrane region" description="Helical" evidence="9">
    <location>
        <begin position="418"/>
        <end position="440"/>
    </location>
</feature>
<accession>A0AAD9JUM7</accession>
<dbReference type="InterPro" id="IPR046791">
    <property type="entry name" value="Polycystin_dom"/>
</dbReference>
<dbReference type="PROSITE" id="PS50095">
    <property type="entry name" value="PLAT"/>
    <property type="match status" value="1"/>
</dbReference>
<dbReference type="Pfam" id="PF01825">
    <property type="entry name" value="GPS"/>
    <property type="match status" value="1"/>
</dbReference>
<dbReference type="EMBL" id="JAODUP010000153">
    <property type="protein sequence ID" value="KAK2159449.1"/>
    <property type="molecule type" value="Genomic_DNA"/>
</dbReference>
<dbReference type="Gene3D" id="2.60.60.20">
    <property type="entry name" value="PLAT/LH2 domain"/>
    <property type="match status" value="1"/>
</dbReference>
<dbReference type="Pfam" id="PF20519">
    <property type="entry name" value="Polycystin_dom"/>
    <property type="match status" value="1"/>
</dbReference>
<dbReference type="InterPro" id="IPR001024">
    <property type="entry name" value="PLAT/LH2_dom"/>
</dbReference>
<feature type="transmembrane region" description="Helical" evidence="9">
    <location>
        <begin position="1175"/>
        <end position="1195"/>
    </location>
</feature>
<dbReference type="Proteomes" id="UP001208570">
    <property type="component" value="Unassembled WGS sequence"/>
</dbReference>
<dbReference type="SMART" id="SM00308">
    <property type="entry name" value="LH2"/>
    <property type="match status" value="1"/>
</dbReference>
<sequence length="1342" mass="152417">MESAREWSGEGLLASSDIQTVVVVTHVDTTPVTRPLVTVKAGLPPEPNVHLMKWEYPLDENNITISLNPNVLNEGVTYYIGLVDALYNEGRRRPGEIWERKYQLKLWWGQCLYWNHVANSWSPDGCILRPTSSYYRAHCSCSHLSSFGAHLSLAPNDLDFTNVEDFFDLHENPVTFSLITSIIIVYIVLLIICVRKDRHDEKKNTVVHLIDNNTNDKQVYVVTLETGFRKGAGTTAKVSLVLHGEEGMSETRELTSENQQPLFERNSRDTFILTFSESLGHIFKVQIWHNNAGSSPSWYLSRVTVWDVNTGHMYYFICEKWFAVEEEDEKVEREIMVSDHGLGFTKVALAKGSQYFADHHIWFSPLTRPSYSPFTRAQRLTCCLCLLLSYMAVNAAWYKSQEREYRGEFGLIDISWRSVVVGIITALIVLPPNMIIILLFRKSKVSMTVGRDIVDTDDNGRDDVYKDSHKRDSMSSVSSQAHIQQVLQTSIFDQTLINWQSLQDWAQKTWAKHQSEFGAVASSSEFRPLEAEDDLDIMPDKLPTRSPGGSSGSEWSPGGSTRSQAPNSAAEESSSDSHKSYASATKTPSDSGSNPTPIPPTANNQARLKPRPPASLTSPVQPPSKPIELGHNSQHGSPKSDRSTSASNVTYTTTSSEKSSEKSSQHYVRSQWSVSKSDCSGMHLSRIQYSRRKRCYLPEGCRYFAWILCALVIAGCASITILYGFRFGRTKSIQWLQSLFFSFLQCVFITHPILIFFVSLIVGLRYRNDLSIFNCLDSDLIYKEVKAELKSHEKLKEEEDDCDFQKGVAARQRSRYLRFTRPPQEKQLIEARMKGIKERKASAILSGTAEFVIKFILLMFMAFGKDLRPVYQLNEAFKVSIVKSGLPSFESIRSVPEWWNWTQTHFLDSVYWERWYNGQLTQFDRDYIANSILIGHINLRQLRIDEQPCHIQSPYSHITTRCRYEYGPDSKSHMAFGHNTTWWHMRSDSTGANGVSGKHSYYDGDGFLVLLSKERGQALSQLRYLEADEWIDHFTRAIITEFMLFHPQSNLFTSIKLLIETPASGGISTTSYISSAHLYKYITPLDNFVLACELLFIAVTFFKLYHITVQFLHNREEYLRNPWHWCVITQGLLSLAYIVCYVYRFILVADTVERLRATYHEIYVDISHVVQWDHLMFVIWLSAYSCLGVALYASISPLYCEPDRALVATTGLFTRHYGLADIDINDFWSILGFRFVVASFMVFAIGSLTAYVSRQKLIQYLDLQGCVSVFLRALQHSMTSLAVIGNDIFSTSSDVKRGGSTSCNSFTASVGPTIDAVRSCCPDSWLGDTDSLLLMDGTVIPA</sequence>
<comment type="caution">
    <text evidence="11">The sequence shown here is derived from an EMBL/GenBank/DDBJ whole genome shotgun (WGS) entry which is preliminary data.</text>
</comment>
<dbReference type="InterPro" id="IPR036392">
    <property type="entry name" value="PLAT/LH2_dom_sf"/>
</dbReference>
<dbReference type="GO" id="GO:0006816">
    <property type="term" value="P:calcium ion transport"/>
    <property type="evidence" value="ECO:0007669"/>
    <property type="project" value="TreeGrafter"/>
</dbReference>
<comment type="similarity">
    <text evidence="2">Belongs to the polycystin family.</text>
</comment>
<evidence type="ECO:0000256" key="8">
    <source>
        <dbReference type="SAM" id="MobiDB-lite"/>
    </source>
</evidence>
<evidence type="ECO:0000256" key="3">
    <source>
        <dbReference type="ARBA" id="ARBA00022692"/>
    </source>
</evidence>
<feature type="transmembrane region" description="Helical" evidence="9">
    <location>
        <begin position="1088"/>
        <end position="1107"/>
    </location>
</feature>
<keyword evidence="3 9" id="KW-0812">Transmembrane</keyword>
<dbReference type="InterPro" id="IPR046338">
    <property type="entry name" value="GAIN_dom_sf"/>
</dbReference>
<dbReference type="Pfam" id="PF01477">
    <property type="entry name" value="PLAT"/>
    <property type="match status" value="1"/>
</dbReference>
<dbReference type="Gene3D" id="2.60.220.50">
    <property type="match status" value="1"/>
</dbReference>
<dbReference type="InterPro" id="IPR000203">
    <property type="entry name" value="GPS"/>
</dbReference>
<dbReference type="GO" id="GO:0005261">
    <property type="term" value="F:monoatomic cation channel activity"/>
    <property type="evidence" value="ECO:0007669"/>
    <property type="project" value="TreeGrafter"/>
</dbReference>
<evidence type="ECO:0000256" key="1">
    <source>
        <dbReference type="ARBA" id="ARBA00004141"/>
    </source>
</evidence>
<feature type="domain" description="PLAT" evidence="10">
    <location>
        <begin position="218"/>
        <end position="336"/>
    </location>
</feature>
<keyword evidence="5 9" id="KW-1133">Transmembrane helix</keyword>
<evidence type="ECO:0000259" key="10">
    <source>
        <dbReference type="PROSITE" id="PS50095"/>
    </source>
</evidence>
<name>A0AAD9JUM7_9ANNE</name>
<feature type="compositionally biased region" description="Polar residues" evidence="8">
    <location>
        <begin position="631"/>
        <end position="651"/>
    </location>
</feature>
<feature type="compositionally biased region" description="Low complexity" evidence="8">
    <location>
        <begin position="546"/>
        <end position="572"/>
    </location>
</feature>
<feature type="region of interest" description="Disordered" evidence="8">
    <location>
        <begin position="532"/>
        <end position="662"/>
    </location>
</feature>
<evidence type="ECO:0000256" key="6">
    <source>
        <dbReference type="ARBA" id="ARBA00023136"/>
    </source>
</evidence>
<dbReference type="PANTHER" id="PTHR46730">
    <property type="entry name" value="POLYCYSTIN-1"/>
    <property type="match status" value="1"/>
</dbReference>
<dbReference type="PANTHER" id="PTHR46730:SF1">
    <property type="entry name" value="PLAT DOMAIN-CONTAINING PROTEIN"/>
    <property type="match status" value="1"/>
</dbReference>
<evidence type="ECO:0000313" key="12">
    <source>
        <dbReference type="Proteomes" id="UP001208570"/>
    </source>
</evidence>
<feature type="transmembrane region" description="Helical" evidence="9">
    <location>
        <begin position="703"/>
        <end position="727"/>
    </location>
</feature>
<evidence type="ECO:0000256" key="2">
    <source>
        <dbReference type="ARBA" id="ARBA00007200"/>
    </source>
</evidence>
<comment type="subcellular location">
    <subcellularLocation>
        <location evidence="1">Membrane</location>
        <topology evidence="1">Multi-pass membrane protein</topology>
    </subcellularLocation>
</comment>
<feature type="transmembrane region" description="Helical" evidence="9">
    <location>
        <begin position="1227"/>
        <end position="1252"/>
    </location>
</feature>
<feature type="transmembrane region" description="Helical" evidence="9">
    <location>
        <begin position="380"/>
        <end position="398"/>
    </location>
</feature>
<gene>
    <name evidence="11" type="ORF">LSH36_153g04090</name>
</gene>
<proteinExistence type="inferred from homology"/>
<dbReference type="GO" id="GO:0005886">
    <property type="term" value="C:plasma membrane"/>
    <property type="evidence" value="ECO:0007669"/>
    <property type="project" value="TreeGrafter"/>
</dbReference>
<feature type="compositionally biased region" description="Polar residues" evidence="8">
    <location>
        <begin position="585"/>
        <end position="606"/>
    </location>
</feature>
<dbReference type="SMART" id="SM00303">
    <property type="entry name" value="GPS"/>
    <property type="match status" value="1"/>
</dbReference>
<keyword evidence="4" id="KW-0677">Repeat</keyword>